<reference evidence="2" key="1">
    <citation type="submission" date="2020-09" db="EMBL/GenBank/DDBJ databases">
        <title>Genome-Enabled Discovery of Anthraquinone Biosynthesis in Senna tora.</title>
        <authorList>
            <person name="Kang S.-H."/>
            <person name="Pandey R.P."/>
            <person name="Lee C.-M."/>
            <person name="Sim J.-S."/>
            <person name="Jeong J.-T."/>
            <person name="Choi B.-S."/>
            <person name="Jung M."/>
            <person name="Ginzburg D."/>
            <person name="Zhao K."/>
            <person name="Won S.Y."/>
            <person name="Oh T.-J."/>
            <person name="Yu Y."/>
            <person name="Kim N.-H."/>
            <person name="Lee O.R."/>
            <person name="Lee T.-H."/>
            <person name="Bashyal P."/>
            <person name="Kim T.-S."/>
            <person name="Lee W.-H."/>
            <person name="Kawkins C."/>
            <person name="Kim C.-K."/>
            <person name="Kim J.S."/>
            <person name="Ahn B.O."/>
            <person name="Rhee S.Y."/>
            <person name="Sohng J.K."/>
        </authorList>
    </citation>
    <scope>NUCLEOTIDE SEQUENCE</scope>
    <source>
        <tissue evidence="2">Leaf</tissue>
    </source>
</reference>
<feature type="compositionally biased region" description="Polar residues" evidence="1">
    <location>
        <begin position="494"/>
        <end position="508"/>
    </location>
</feature>
<feature type="region of interest" description="Disordered" evidence="1">
    <location>
        <begin position="1163"/>
        <end position="1186"/>
    </location>
</feature>
<comment type="caution">
    <text evidence="2">The sequence shown here is derived from an EMBL/GenBank/DDBJ whole genome shotgun (WGS) entry which is preliminary data.</text>
</comment>
<dbReference type="InterPro" id="IPR038808">
    <property type="entry name" value="MOS1-like"/>
</dbReference>
<feature type="compositionally biased region" description="Polar residues" evidence="1">
    <location>
        <begin position="515"/>
        <end position="524"/>
    </location>
</feature>
<feature type="compositionally biased region" description="Basic and acidic residues" evidence="1">
    <location>
        <begin position="1111"/>
        <end position="1133"/>
    </location>
</feature>
<feature type="compositionally biased region" description="Low complexity" evidence="1">
    <location>
        <begin position="89"/>
        <end position="111"/>
    </location>
</feature>
<feature type="region of interest" description="Disordered" evidence="1">
    <location>
        <begin position="1198"/>
        <end position="1436"/>
    </location>
</feature>
<feature type="compositionally biased region" description="Basic and acidic residues" evidence="1">
    <location>
        <begin position="1214"/>
        <end position="1224"/>
    </location>
</feature>
<keyword evidence="3" id="KW-1185">Reference proteome</keyword>
<dbReference type="Proteomes" id="UP000634136">
    <property type="component" value="Unassembled WGS sequence"/>
</dbReference>
<evidence type="ECO:0000256" key="1">
    <source>
        <dbReference type="SAM" id="MobiDB-lite"/>
    </source>
</evidence>
<feature type="compositionally biased region" description="Polar residues" evidence="1">
    <location>
        <begin position="966"/>
        <end position="991"/>
    </location>
</feature>
<name>A0A835CGT2_9FABA</name>
<sequence>MSSNMLSGERRWASSRRSGMTVLGKVAVPKPINLPSQRLENHGLDPNVEIVPKLRMFVLLGVMCSIIILLRGTLGWGGRSSSAPNAWGSSLSPNTDGGSSSSSGLSARPSSGGSGMRPSTAGSDRALEPTSNAWGSNSRPSSASGSLTSNQTPLTSLRPHSAETRPGSSQLSRLTENHVAWSDARTAEKLGVAHGKNDEFSLTSGEFPTLGSEKEKLADNSELQDHNSHGRPSSSSGNRKAKTETSVADDAPVTANLKDEAINSWRRDYPAYREEGLGPSSEKWQGNAQHYPNASFPPQHYDAWHNPPINNPQGGVWFRGPPGGPQFGNPVAPSGFPIEPFAYYGPHIPPTALANPIVPPPGPGPRGTHPKSGDVYRPHMPDAYICPGPSMPIRTGFYPGPMSYDGYYSPAMGFCNSNEQDVPYMAMPAGPSVYNRYPNQNPLEPGNPRGRSGGYSSAEKPLVSEQVESSHPSDSSGPYRVLLKQHNGQDGRNDQLNWEDSQAENSSQADRRNQSRMSSAWENEQCSDYRKHEEIKKSTSAHCEESFSQTLEKQGSSSSVVVKAKSPEITANINTAGDISARKFYGPLGAATGVQDVLLEPSAPKDVSLISKTEGLNAKSRDNSSSKSREDQRNKFHTGNAPLSHAENEDGISAGGVFPGTTRAAGLIKPSPPDVGSGGDKNPEYFSFRRTTPSRRIAHGMQGRNDHRNKGRYSNHDADGWQKKSVCADSSTSSDQPIETSNIHVGDHLLSVEMYKRSGSYHIHRARNDVEPPQTVSDPTDSQAQRSEIVSTTTIPLKVENDTMVDGTLPSEIARHEVGTTCGSGLSTNLTVVTESSVNQKKKNNRNGKNRHKVEETSSRSALPLVAPNDVTLSQNFAESDKPKDSESKLDQDSVPLASSSKDLHQQMEQRNYLPNEDSHGRANSQWKSQHARRMPRNTQATRPAEKPQGGDAVVMWTPVKPPNKTEMTGASIDNNKTDVVNPIKSDQQGHNKLKSKRAELERYIPKPVAKEMVQHGCIQQVSSSNNQDATNEFVGQADFGSQAPQMTQHTNTPVVKVVSGVESKNRDGRQIKPGKLQGSWRQRGSTESTSVYDMKELNHGSKSDQSVQRSFEHKRTQKIESLEKGQTKHVSDSSDPDGSNKASNCNLATFDSNLDIQDQRVTGRGKRVPFRGNRSMGMNDDAECRNHDGETVKIETQISSSEHIEPEVSASSKENRVVRDRQMSHWQPKSQVSNNHRGNRPQVRNDPNHTKAYIAPPHQDDQCISKNSKAGEAPKLGIQEAKRERRNAQSKGHTHPPSQVHDSSVEEDPTSVDLRYEQHPTFGFHRNGNRNRFGKGHESQEDWKAAGQDNRHYKLPANRERQGQNLHYEYHPVGPNDNNQSNQFERPKDGNHTGGRLRERGQTYSRRGNALSSAGINEDNITPFGDSGGKKSFDG</sequence>
<dbReference type="PANTHER" id="PTHR34805">
    <property type="entry name" value="PROTEIN MODIFIER OF SNC1 1"/>
    <property type="match status" value="1"/>
</dbReference>
<evidence type="ECO:0000313" key="2">
    <source>
        <dbReference type="EMBL" id="KAF7838307.1"/>
    </source>
</evidence>
<dbReference type="OrthoDB" id="1939715at2759"/>
<feature type="region of interest" description="Disordered" evidence="1">
    <location>
        <begin position="600"/>
        <end position="655"/>
    </location>
</feature>
<evidence type="ECO:0000313" key="3">
    <source>
        <dbReference type="Proteomes" id="UP000634136"/>
    </source>
</evidence>
<feature type="compositionally biased region" description="Basic and acidic residues" evidence="1">
    <location>
        <begin position="879"/>
        <end position="892"/>
    </location>
</feature>
<feature type="compositionally biased region" description="Polar residues" evidence="1">
    <location>
        <begin position="1225"/>
        <end position="1237"/>
    </location>
</feature>
<feature type="compositionally biased region" description="Low complexity" evidence="1">
    <location>
        <begin position="136"/>
        <end position="146"/>
    </location>
</feature>
<feature type="compositionally biased region" description="Polar residues" evidence="1">
    <location>
        <begin position="1403"/>
        <end position="1416"/>
    </location>
</feature>
<feature type="compositionally biased region" description="Basic and acidic residues" evidence="1">
    <location>
        <begin position="619"/>
        <end position="634"/>
    </location>
</feature>
<feature type="compositionally biased region" description="Basic and acidic residues" evidence="1">
    <location>
        <begin position="1094"/>
        <end position="1103"/>
    </location>
</feature>
<feature type="compositionally biased region" description="Basic residues" evidence="1">
    <location>
        <begin position="840"/>
        <end position="852"/>
    </location>
</feature>
<proteinExistence type="predicted"/>
<feature type="region of interest" description="Disordered" evidence="1">
    <location>
        <begin position="766"/>
        <end position="789"/>
    </location>
</feature>
<feature type="compositionally biased region" description="Polar residues" evidence="1">
    <location>
        <begin position="1080"/>
        <end position="1092"/>
    </location>
</feature>
<protein>
    <submittedName>
        <fullName evidence="2">Protein MODIFIER OF SNC1 1 isoform X1</fullName>
    </submittedName>
</protein>
<organism evidence="2 3">
    <name type="scientific">Senna tora</name>
    <dbReference type="NCBI Taxonomy" id="362788"/>
    <lineage>
        <taxon>Eukaryota</taxon>
        <taxon>Viridiplantae</taxon>
        <taxon>Streptophyta</taxon>
        <taxon>Embryophyta</taxon>
        <taxon>Tracheophyta</taxon>
        <taxon>Spermatophyta</taxon>
        <taxon>Magnoliopsida</taxon>
        <taxon>eudicotyledons</taxon>
        <taxon>Gunneridae</taxon>
        <taxon>Pentapetalae</taxon>
        <taxon>rosids</taxon>
        <taxon>fabids</taxon>
        <taxon>Fabales</taxon>
        <taxon>Fabaceae</taxon>
        <taxon>Caesalpinioideae</taxon>
        <taxon>Cassia clade</taxon>
        <taxon>Senna</taxon>
    </lineage>
</organism>
<feature type="compositionally biased region" description="Basic and acidic residues" evidence="1">
    <location>
        <begin position="704"/>
        <end position="719"/>
    </location>
</feature>
<feature type="region of interest" description="Disordered" evidence="1">
    <location>
        <begin position="81"/>
        <end position="175"/>
    </location>
</feature>
<feature type="region of interest" description="Disordered" evidence="1">
    <location>
        <begin position="436"/>
        <end position="524"/>
    </location>
</feature>
<accession>A0A835CGT2</accession>
<feature type="compositionally biased region" description="Polar residues" evidence="1">
    <location>
        <begin position="466"/>
        <end position="476"/>
    </location>
</feature>
<gene>
    <name evidence="2" type="ORF">G2W53_006789</name>
</gene>
<feature type="region of interest" description="Disordered" evidence="1">
    <location>
        <begin position="833"/>
        <end position="995"/>
    </location>
</feature>
<feature type="compositionally biased region" description="Polar residues" evidence="1">
    <location>
        <begin position="1137"/>
        <end position="1147"/>
    </location>
</feature>
<feature type="region of interest" description="Disordered" evidence="1">
    <location>
        <begin position="219"/>
        <end position="254"/>
    </location>
</feature>
<feature type="compositionally biased region" description="Basic and acidic residues" evidence="1">
    <location>
        <begin position="219"/>
        <end position="228"/>
    </location>
</feature>
<dbReference type="EMBL" id="JAAIUW010000003">
    <property type="protein sequence ID" value="KAF7838307.1"/>
    <property type="molecule type" value="Genomic_DNA"/>
</dbReference>
<feature type="region of interest" description="Disordered" evidence="1">
    <location>
        <begin position="699"/>
        <end position="719"/>
    </location>
</feature>
<feature type="compositionally biased region" description="Polar residues" evidence="1">
    <location>
        <begin position="774"/>
        <end position="789"/>
    </location>
</feature>
<feature type="compositionally biased region" description="Basic and acidic residues" evidence="1">
    <location>
        <begin position="1336"/>
        <end position="1363"/>
    </location>
</feature>
<dbReference type="PANTHER" id="PTHR34805:SF1">
    <property type="entry name" value="PROTEIN MODIFIER OF SNC1 1"/>
    <property type="match status" value="1"/>
</dbReference>
<feature type="region of interest" description="Disordered" evidence="1">
    <location>
        <begin position="1061"/>
        <end position="1147"/>
    </location>
</feature>
<dbReference type="GO" id="GO:0040029">
    <property type="term" value="P:epigenetic regulation of gene expression"/>
    <property type="evidence" value="ECO:0007669"/>
    <property type="project" value="TreeGrafter"/>
</dbReference>
<feature type="compositionally biased region" description="Basic and acidic residues" evidence="1">
    <location>
        <begin position="1386"/>
        <end position="1402"/>
    </location>
</feature>